<proteinExistence type="predicted"/>
<comment type="caution">
    <text evidence="2">The sequence shown here is derived from an EMBL/GenBank/DDBJ whole genome shotgun (WGS) entry which is preliminary data.</text>
</comment>
<feature type="compositionally biased region" description="Basic and acidic residues" evidence="1">
    <location>
        <begin position="1"/>
        <end position="21"/>
    </location>
</feature>
<evidence type="ECO:0000256" key="1">
    <source>
        <dbReference type="SAM" id="MobiDB-lite"/>
    </source>
</evidence>
<evidence type="ECO:0000313" key="3">
    <source>
        <dbReference type="Proteomes" id="UP000467841"/>
    </source>
</evidence>
<gene>
    <name evidence="2" type="ORF">MERR_LOCUS11018</name>
</gene>
<name>A0A6D2I5M6_9BRAS</name>
<protein>
    <submittedName>
        <fullName evidence="2">Uncharacterized protein</fullName>
    </submittedName>
</protein>
<dbReference type="EMBL" id="CACVBM020000821">
    <property type="protein sequence ID" value="CAA7023783.1"/>
    <property type="molecule type" value="Genomic_DNA"/>
</dbReference>
<reference evidence="2" key="1">
    <citation type="submission" date="2020-01" db="EMBL/GenBank/DDBJ databases">
        <authorList>
            <person name="Mishra B."/>
        </authorList>
    </citation>
    <scope>NUCLEOTIDE SEQUENCE [LARGE SCALE GENOMIC DNA]</scope>
</reference>
<feature type="region of interest" description="Disordered" evidence="1">
    <location>
        <begin position="1"/>
        <end position="37"/>
    </location>
</feature>
<sequence length="110" mass="12655">MRGLRVDRGVGTVVRDDRPDNRSWASRNGRGRTDSRSAGVVERIEIWPMRILGRTWDVLSRLGRMHRPWHAERVARPRGLVSRLARFGRARWRGALEAWPTAGQCFPGRA</sequence>
<evidence type="ECO:0000313" key="2">
    <source>
        <dbReference type="EMBL" id="CAA7023783.1"/>
    </source>
</evidence>
<accession>A0A6D2I5M6</accession>
<keyword evidence="3" id="KW-1185">Reference proteome</keyword>
<dbReference type="AlphaFoldDB" id="A0A6D2I5M6"/>
<organism evidence="2 3">
    <name type="scientific">Microthlaspi erraticum</name>
    <dbReference type="NCBI Taxonomy" id="1685480"/>
    <lineage>
        <taxon>Eukaryota</taxon>
        <taxon>Viridiplantae</taxon>
        <taxon>Streptophyta</taxon>
        <taxon>Embryophyta</taxon>
        <taxon>Tracheophyta</taxon>
        <taxon>Spermatophyta</taxon>
        <taxon>Magnoliopsida</taxon>
        <taxon>eudicotyledons</taxon>
        <taxon>Gunneridae</taxon>
        <taxon>Pentapetalae</taxon>
        <taxon>rosids</taxon>
        <taxon>malvids</taxon>
        <taxon>Brassicales</taxon>
        <taxon>Brassicaceae</taxon>
        <taxon>Coluteocarpeae</taxon>
        <taxon>Microthlaspi</taxon>
    </lineage>
</organism>
<dbReference type="Proteomes" id="UP000467841">
    <property type="component" value="Unassembled WGS sequence"/>
</dbReference>